<reference evidence="2 3" key="1">
    <citation type="submission" date="2012-05" db="EMBL/GenBank/DDBJ databases">
        <title>The Genome Sequence of Sutterella wadsworthensis 2_1_59BFAA.</title>
        <authorList>
            <consortium name="The Broad Institute Genome Sequencing Platform"/>
            <person name="Earl A."/>
            <person name="Ward D."/>
            <person name="Feldgarden M."/>
            <person name="Gevers D."/>
            <person name="Daigneault M."/>
            <person name="Strauss J."/>
            <person name="Allen-Vercoe E."/>
            <person name="Walker B."/>
            <person name="Young S.K."/>
            <person name="Zeng Q."/>
            <person name="Gargeya S."/>
            <person name="Fitzgerald M."/>
            <person name="Haas B."/>
            <person name="Abouelleil A."/>
            <person name="Alvarado L."/>
            <person name="Arachchi H.M."/>
            <person name="Berlin A.M."/>
            <person name="Chapman S.B."/>
            <person name="Goldberg J."/>
            <person name="Griggs A."/>
            <person name="Gujja S."/>
            <person name="Hansen M."/>
            <person name="Howarth C."/>
            <person name="Imamovic A."/>
            <person name="Larimer J."/>
            <person name="McCowen C."/>
            <person name="Montmayeur A."/>
            <person name="Murphy C."/>
            <person name="Neiman D."/>
            <person name="Pearson M."/>
            <person name="Priest M."/>
            <person name="Roberts A."/>
            <person name="Saif S."/>
            <person name="Shea T."/>
            <person name="Sisk P."/>
            <person name="Sykes S."/>
            <person name="Wortman J."/>
            <person name="Nusbaum C."/>
            <person name="Birren B."/>
        </authorList>
    </citation>
    <scope>NUCLEOTIDE SEQUENCE [LARGE SCALE GENOMIC DNA]</scope>
    <source>
        <strain evidence="2 3">2_1_59BFAA</strain>
    </source>
</reference>
<dbReference type="Proteomes" id="UP000005835">
    <property type="component" value="Unassembled WGS sequence"/>
</dbReference>
<name>K1JU58_9BURK</name>
<accession>K1JU58</accession>
<protein>
    <submittedName>
        <fullName evidence="2">Uncharacterized protein</fullName>
    </submittedName>
</protein>
<feature type="transmembrane region" description="Helical" evidence="1">
    <location>
        <begin position="7"/>
        <end position="28"/>
    </location>
</feature>
<sequence length="102" mass="11236">MKDRIGTALWVAGAIICAWALSVSLSMMFDFTIEEARQNFRQGSFIFGAAVVFAFVFRSKVQTWGAFEKFLIYALVPVAGILLTAYGWCQQFAPELVASLGA</sequence>
<comment type="caution">
    <text evidence="2">The sequence shown here is derived from an EMBL/GenBank/DDBJ whole genome shotgun (WGS) entry which is preliminary data.</text>
</comment>
<dbReference type="PATRIC" id="fig|742823.3.peg.2200"/>
<dbReference type="RefSeq" id="WP_005437040.1">
    <property type="nucleotide sequence ID" value="NZ_JH815521.1"/>
</dbReference>
<evidence type="ECO:0000313" key="3">
    <source>
        <dbReference type="Proteomes" id="UP000005835"/>
    </source>
</evidence>
<evidence type="ECO:0000313" key="2">
    <source>
        <dbReference type="EMBL" id="EKB30183.1"/>
    </source>
</evidence>
<keyword evidence="1" id="KW-0812">Transmembrane</keyword>
<dbReference type="EMBL" id="ADMG01000051">
    <property type="protein sequence ID" value="EKB30183.1"/>
    <property type="molecule type" value="Genomic_DNA"/>
</dbReference>
<feature type="transmembrane region" description="Helical" evidence="1">
    <location>
        <begin position="70"/>
        <end position="88"/>
    </location>
</feature>
<gene>
    <name evidence="2" type="ORF">HMPREF9465_02190</name>
</gene>
<evidence type="ECO:0000256" key="1">
    <source>
        <dbReference type="SAM" id="Phobius"/>
    </source>
</evidence>
<dbReference type="STRING" id="742823.HMPREF9465_02190"/>
<dbReference type="HOGENOM" id="CLU_2276041_0_0_4"/>
<keyword evidence="1" id="KW-1133">Transmembrane helix</keyword>
<proteinExistence type="predicted"/>
<feature type="transmembrane region" description="Helical" evidence="1">
    <location>
        <begin position="40"/>
        <end position="58"/>
    </location>
</feature>
<dbReference type="AlphaFoldDB" id="K1JU58"/>
<keyword evidence="1" id="KW-0472">Membrane</keyword>
<organism evidence="2 3">
    <name type="scientific">Sutterella wadsworthensis 2_1_59BFAA</name>
    <dbReference type="NCBI Taxonomy" id="742823"/>
    <lineage>
        <taxon>Bacteria</taxon>
        <taxon>Pseudomonadati</taxon>
        <taxon>Pseudomonadota</taxon>
        <taxon>Betaproteobacteria</taxon>
        <taxon>Burkholderiales</taxon>
        <taxon>Sutterellaceae</taxon>
        <taxon>Sutterella</taxon>
    </lineage>
</organism>
<keyword evidence="3" id="KW-1185">Reference proteome</keyword>